<feature type="compositionally biased region" description="Low complexity" evidence="2">
    <location>
        <begin position="203"/>
        <end position="217"/>
    </location>
</feature>
<dbReference type="Proteomes" id="UP000000657">
    <property type="component" value="Chromosome"/>
</dbReference>
<dbReference type="RefSeq" id="WP_011605586.1">
    <property type="nucleotide sequence ID" value="NC_008278.1"/>
</dbReference>
<evidence type="ECO:0000256" key="2">
    <source>
        <dbReference type="SAM" id="MobiDB-lite"/>
    </source>
</evidence>
<evidence type="ECO:0000256" key="1">
    <source>
        <dbReference type="ARBA" id="ARBA00022801"/>
    </source>
</evidence>
<sequence>MVNRALVVIDVQREYEEGALPIAYPPLTESLASIGRAMDAARHRGVPIAVIQQDAPATSPIFAVGTTGWQLHPVVADRPSDTLFTKRLPGAFTGTGLERWLRERAVDTVTLVGYMTQHCVDTTARQASHAGFAVEVLEDATGTLDYRNEVGAVDARTLHTTVLTVLHTGFAAVATTDAWLAALAADRRLPAGSVPSSTGVPDSPRSSSPRSSSPRSS</sequence>
<dbReference type="STRING" id="326424.FRAAL4463"/>
<dbReference type="InterPro" id="IPR036380">
    <property type="entry name" value="Isochorismatase-like_sf"/>
</dbReference>
<feature type="domain" description="Isochorismatase-like" evidence="3">
    <location>
        <begin position="5"/>
        <end position="176"/>
    </location>
</feature>
<protein>
    <submittedName>
        <fullName evidence="4">Isochorismatase family protein</fullName>
    </submittedName>
</protein>
<reference evidence="4 5" key="1">
    <citation type="journal article" date="2007" name="Genome Res.">
        <title>Genome characteristics of facultatively symbiotic Frankia sp. strains reflect host range and host plant biogeography.</title>
        <authorList>
            <person name="Normand P."/>
            <person name="Lapierre P."/>
            <person name="Tisa L.S."/>
            <person name="Gogarten J.P."/>
            <person name="Alloisio N."/>
            <person name="Bagnarol E."/>
            <person name="Bassi C.A."/>
            <person name="Berry A.M."/>
            <person name="Bickhart D.M."/>
            <person name="Choisne N."/>
            <person name="Couloux A."/>
            <person name="Cournoyer B."/>
            <person name="Cruveiller S."/>
            <person name="Daubin V."/>
            <person name="Demange N."/>
            <person name="Francino M.P."/>
            <person name="Goltsman E."/>
            <person name="Huang Y."/>
            <person name="Kopp O.R."/>
            <person name="Labarre L."/>
            <person name="Lapidus A."/>
            <person name="Lavire C."/>
            <person name="Marechal J."/>
            <person name="Martinez M."/>
            <person name="Mastronunzio J.E."/>
            <person name="Mullin B.C."/>
            <person name="Niemann J."/>
            <person name="Pujic P."/>
            <person name="Rawnsley T."/>
            <person name="Rouy Z."/>
            <person name="Schenowitz C."/>
            <person name="Sellstedt A."/>
            <person name="Tavares F."/>
            <person name="Tomkins J.P."/>
            <person name="Vallenet D."/>
            <person name="Valverde C."/>
            <person name="Wall L.G."/>
            <person name="Wang Y."/>
            <person name="Medigue C."/>
            <person name="Benson D.R."/>
        </authorList>
    </citation>
    <scope>NUCLEOTIDE SEQUENCE [LARGE SCALE GENOMIC DNA]</scope>
    <source>
        <strain evidence="5">DSM 45986 / CECT 9034 / ACN14a</strain>
    </source>
</reference>
<accession>Q0RHC4</accession>
<evidence type="ECO:0000313" key="4">
    <source>
        <dbReference type="EMBL" id="CAJ63105.1"/>
    </source>
</evidence>
<dbReference type="CDD" id="cd01014">
    <property type="entry name" value="nicotinamidase_related"/>
    <property type="match status" value="1"/>
</dbReference>
<dbReference type="HOGENOM" id="CLU_068979_5_3_11"/>
<keyword evidence="5" id="KW-1185">Reference proteome</keyword>
<name>Q0RHC4_FRAAA</name>
<dbReference type="PANTHER" id="PTHR43540:SF6">
    <property type="entry name" value="ISOCHORISMATASE-LIKE DOMAIN-CONTAINING PROTEIN"/>
    <property type="match status" value="1"/>
</dbReference>
<dbReference type="InterPro" id="IPR050272">
    <property type="entry name" value="Isochorismatase-like_hydrls"/>
</dbReference>
<dbReference type="PANTHER" id="PTHR43540">
    <property type="entry name" value="PEROXYUREIDOACRYLATE/UREIDOACRYLATE AMIDOHYDROLASE-RELATED"/>
    <property type="match status" value="1"/>
</dbReference>
<dbReference type="KEGG" id="fal:FRAAL4463"/>
<keyword evidence="1" id="KW-0378">Hydrolase</keyword>
<dbReference type="EMBL" id="CT573213">
    <property type="protein sequence ID" value="CAJ63105.1"/>
    <property type="molecule type" value="Genomic_DNA"/>
</dbReference>
<dbReference type="Pfam" id="PF00857">
    <property type="entry name" value="Isochorismatase"/>
    <property type="match status" value="1"/>
</dbReference>
<dbReference type="Gene3D" id="3.40.50.850">
    <property type="entry name" value="Isochorismatase-like"/>
    <property type="match status" value="1"/>
</dbReference>
<evidence type="ECO:0000259" key="3">
    <source>
        <dbReference type="Pfam" id="PF00857"/>
    </source>
</evidence>
<proteinExistence type="predicted"/>
<gene>
    <name evidence="4" type="ordered locus">FRAAL4463</name>
</gene>
<dbReference type="OrthoDB" id="9794942at2"/>
<dbReference type="SUPFAM" id="SSF52499">
    <property type="entry name" value="Isochorismatase-like hydrolases"/>
    <property type="match status" value="1"/>
</dbReference>
<dbReference type="GO" id="GO:0016787">
    <property type="term" value="F:hydrolase activity"/>
    <property type="evidence" value="ECO:0007669"/>
    <property type="project" value="UniProtKB-KW"/>
</dbReference>
<dbReference type="AlphaFoldDB" id="Q0RHC4"/>
<dbReference type="eggNOG" id="COG1335">
    <property type="taxonomic scope" value="Bacteria"/>
</dbReference>
<evidence type="ECO:0000313" key="5">
    <source>
        <dbReference type="Proteomes" id="UP000000657"/>
    </source>
</evidence>
<feature type="region of interest" description="Disordered" evidence="2">
    <location>
        <begin position="191"/>
        <end position="217"/>
    </location>
</feature>
<organism evidence="4 5">
    <name type="scientific">Frankia alni (strain DSM 45986 / CECT 9034 / ACN14a)</name>
    <dbReference type="NCBI Taxonomy" id="326424"/>
    <lineage>
        <taxon>Bacteria</taxon>
        <taxon>Bacillati</taxon>
        <taxon>Actinomycetota</taxon>
        <taxon>Actinomycetes</taxon>
        <taxon>Frankiales</taxon>
        <taxon>Frankiaceae</taxon>
        <taxon>Frankia</taxon>
    </lineage>
</organism>
<dbReference type="InterPro" id="IPR000868">
    <property type="entry name" value="Isochorismatase-like_dom"/>
</dbReference>